<dbReference type="PANTHER" id="PTHR42918">
    <property type="entry name" value="LYSYL-TRNA SYNTHETASE"/>
    <property type="match status" value="1"/>
</dbReference>
<evidence type="ECO:0000256" key="1">
    <source>
        <dbReference type="ARBA" id="ARBA00022598"/>
    </source>
</evidence>
<keyword evidence="13" id="KW-1185">Reference proteome</keyword>
<dbReference type="GO" id="GO:0006430">
    <property type="term" value="P:lysyl-tRNA aminoacylation"/>
    <property type="evidence" value="ECO:0007669"/>
    <property type="project" value="UniProtKB-UniRule"/>
</dbReference>
<evidence type="ECO:0000256" key="5">
    <source>
        <dbReference type="ARBA" id="ARBA00022842"/>
    </source>
</evidence>
<dbReference type="STRING" id="1406858.GCA_000710895_06046"/>
<keyword evidence="6 8" id="KW-0030">Aminoacyl-tRNA synthetase</keyword>
<evidence type="ECO:0000256" key="8">
    <source>
        <dbReference type="HAMAP-Rule" id="MF_00252"/>
    </source>
</evidence>
<feature type="compositionally biased region" description="Basic and acidic residues" evidence="10">
    <location>
        <begin position="1"/>
        <end position="15"/>
    </location>
</feature>
<comment type="subunit">
    <text evidence="8">Homodimer.</text>
</comment>
<dbReference type="GO" id="GO:0000049">
    <property type="term" value="F:tRNA binding"/>
    <property type="evidence" value="ECO:0007669"/>
    <property type="project" value="TreeGrafter"/>
</dbReference>
<dbReference type="Gene3D" id="2.40.50.140">
    <property type="entry name" value="Nucleic acid-binding proteins"/>
    <property type="match status" value="1"/>
</dbReference>
<feature type="domain" description="Aminoacyl-transfer RNA synthetases class-II family profile" evidence="11">
    <location>
        <begin position="230"/>
        <end position="542"/>
    </location>
</feature>
<keyword evidence="5 8" id="KW-0460">Magnesium</keyword>
<feature type="binding site" evidence="8">
    <location>
        <position position="462"/>
    </location>
    <ligand>
        <name>Mg(2+)</name>
        <dbReference type="ChEBI" id="CHEBI:18420"/>
        <label>1</label>
    </ligand>
</feature>
<reference evidence="12 13" key="1">
    <citation type="submission" date="2018-06" db="EMBL/GenBank/DDBJ databases">
        <authorList>
            <consortium name="Pathogen Informatics"/>
            <person name="Doyle S."/>
        </authorList>
    </citation>
    <scope>NUCLEOTIDE SEQUENCE [LARGE SCALE GENOMIC DNA]</scope>
    <source>
        <strain evidence="12 13">NCTC1934</strain>
    </source>
</reference>
<evidence type="ECO:0000256" key="9">
    <source>
        <dbReference type="RuleBase" id="RU000336"/>
    </source>
</evidence>
<dbReference type="NCBIfam" id="TIGR00499">
    <property type="entry name" value="lysS_bact"/>
    <property type="match status" value="1"/>
</dbReference>
<evidence type="ECO:0000256" key="2">
    <source>
        <dbReference type="ARBA" id="ARBA00022723"/>
    </source>
</evidence>
<evidence type="ECO:0000313" key="12">
    <source>
        <dbReference type="EMBL" id="SUA75591.1"/>
    </source>
</evidence>
<evidence type="ECO:0000256" key="7">
    <source>
        <dbReference type="ARBA" id="ARBA00048573"/>
    </source>
</evidence>
<dbReference type="PANTHER" id="PTHR42918:SF15">
    <property type="entry name" value="LYSINE--TRNA LIGASE, CHLOROPLASTIC_MITOCHONDRIAL"/>
    <property type="match status" value="1"/>
</dbReference>
<keyword evidence="2 8" id="KW-0479">Metal-binding</keyword>
<feature type="binding site" evidence="8">
    <location>
        <position position="455"/>
    </location>
    <ligand>
        <name>Mg(2+)</name>
        <dbReference type="ChEBI" id="CHEBI:18420"/>
        <label>1</label>
    </ligand>
</feature>
<dbReference type="PRINTS" id="PR00982">
    <property type="entry name" value="TRNASYNTHLYS"/>
</dbReference>
<dbReference type="Pfam" id="PF00152">
    <property type="entry name" value="tRNA-synt_2"/>
    <property type="match status" value="1"/>
</dbReference>
<dbReference type="GO" id="GO:0005524">
    <property type="term" value="F:ATP binding"/>
    <property type="evidence" value="ECO:0007669"/>
    <property type="project" value="UniProtKB-UniRule"/>
</dbReference>
<dbReference type="Pfam" id="PF01336">
    <property type="entry name" value="tRNA_anti-codon"/>
    <property type="match status" value="1"/>
</dbReference>
<comment type="catalytic activity">
    <reaction evidence="7 8 9">
        <text>tRNA(Lys) + L-lysine + ATP = L-lysyl-tRNA(Lys) + AMP + diphosphate</text>
        <dbReference type="Rhea" id="RHEA:20792"/>
        <dbReference type="Rhea" id="RHEA-COMP:9696"/>
        <dbReference type="Rhea" id="RHEA-COMP:9697"/>
        <dbReference type="ChEBI" id="CHEBI:30616"/>
        <dbReference type="ChEBI" id="CHEBI:32551"/>
        <dbReference type="ChEBI" id="CHEBI:33019"/>
        <dbReference type="ChEBI" id="CHEBI:78442"/>
        <dbReference type="ChEBI" id="CHEBI:78529"/>
        <dbReference type="ChEBI" id="CHEBI:456215"/>
        <dbReference type="EC" id="6.1.1.6"/>
    </reaction>
</comment>
<dbReference type="InterPro" id="IPR004365">
    <property type="entry name" value="NA-bd_OB_tRNA"/>
</dbReference>
<dbReference type="InterPro" id="IPR044136">
    <property type="entry name" value="Lys-tRNA-ligase_II_N"/>
</dbReference>
<dbReference type="InterPro" id="IPR006195">
    <property type="entry name" value="aa-tRNA-synth_II"/>
</dbReference>
<comment type="similarity">
    <text evidence="8">Belongs to the class-II aminoacyl-tRNA synthetase family.</text>
</comment>
<dbReference type="GO" id="GO:0000287">
    <property type="term" value="F:magnesium ion binding"/>
    <property type="evidence" value="ECO:0007669"/>
    <property type="project" value="UniProtKB-UniRule"/>
</dbReference>
<dbReference type="PROSITE" id="PS50862">
    <property type="entry name" value="AA_TRNA_LIGASE_II"/>
    <property type="match status" value="1"/>
</dbReference>
<dbReference type="InterPro" id="IPR018149">
    <property type="entry name" value="Lys-tRNA-synth_II_C"/>
</dbReference>
<proteinExistence type="inferred from homology"/>
<comment type="cofactor">
    <cofactor evidence="8 9">
        <name>Mg(2+)</name>
        <dbReference type="ChEBI" id="CHEBI:18420"/>
    </cofactor>
    <text evidence="8 9">Binds 3 Mg(2+) ions per subunit.</text>
</comment>
<protein>
    <recommendedName>
        <fullName evidence="8">Lysine--tRNA ligase</fullName>
        <ecNumber evidence="8">6.1.1.6</ecNumber>
    </recommendedName>
    <alternativeName>
        <fullName evidence="8">Lysyl-tRNA synthetase</fullName>
        <shortName evidence="8">LysRS</shortName>
    </alternativeName>
</protein>
<dbReference type="InterPro" id="IPR004364">
    <property type="entry name" value="Aa-tRNA-synt_II"/>
</dbReference>
<dbReference type="GO" id="GO:0004824">
    <property type="term" value="F:lysine-tRNA ligase activity"/>
    <property type="evidence" value="ECO:0007669"/>
    <property type="project" value="UniProtKB-UniRule"/>
</dbReference>
<dbReference type="InterPro" id="IPR012340">
    <property type="entry name" value="NA-bd_OB-fold"/>
</dbReference>
<dbReference type="EMBL" id="UGRY01000002">
    <property type="protein sequence ID" value="SUA75591.1"/>
    <property type="molecule type" value="Genomic_DNA"/>
</dbReference>
<dbReference type="SUPFAM" id="SSF50249">
    <property type="entry name" value="Nucleic acid-binding proteins"/>
    <property type="match status" value="1"/>
</dbReference>
<evidence type="ECO:0000256" key="6">
    <source>
        <dbReference type="ARBA" id="ARBA00023146"/>
    </source>
</evidence>
<feature type="region of interest" description="Disordered" evidence="10">
    <location>
        <begin position="1"/>
        <end position="43"/>
    </location>
</feature>
<keyword evidence="1 8" id="KW-0436">Ligase</keyword>
<dbReference type="SUPFAM" id="SSF55681">
    <property type="entry name" value="Class II aaRS and biotin synthetases"/>
    <property type="match status" value="1"/>
</dbReference>
<dbReference type="NCBIfam" id="NF001756">
    <property type="entry name" value="PRK00484.1"/>
    <property type="match status" value="1"/>
</dbReference>
<gene>
    <name evidence="12" type="primary">lysX_2</name>
    <name evidence="8" type="synonym">lysS</name>
    <name evidence="12" type="ORF">NCTC1934_02153</name>
</gene>
<evidence type="ECO:0000256" key="4">
    <source>
        <dbReference type="ARBA" id="ARBA00022840"/>
    </source>
</evidence>
<dbReference type="GO" id="GO:0005829">
    <property type="term" value="C:cytosol"/>
    <property type="evidence" value="ECO:0007669"/>
    <property type="project" value="TreeGrafter"/>
</dbReference>
<keyword evidence="3 8" id="KW-0547">Nucleotide-binding</keyword>
<feature type="binding site" evidence="8">
    <location>
        <position position="462"/>
    </location>
    <ligand>
        <name>Mg(2+)</name>
        <dbReference type="ChEBI" id="CHEBI:18420"/>
        <label>2</label>
    </ligand>
</feature>
<comment type="subcellular location">
    <subcellularLocation>
        <location evidence="8">Cytoplasm</location>
    </subcellularLocation>
</comment>
<dbReference type="HAMAP" id="MF_00252">
    <property type="entry name" value="Lys_tRNA_synth_class2"/>
    <property type="match status" value="1"/>
</dbReference>
<accession>A0A378YGG0</accession>
<dbReference type="EC" id="6.1.1.6" evidence="8"/>
<keyword evidence="8" id="KW-0963">Cytoplasm</keyword>
<dbReference type="InterPro" id="IPR045864">
    <property type="entry name" value="aa-tRNA-synth_II/BPL/LPL"/>
</dbReference>
<name>A0A378YGG0_9NOCA</name>
<organism evidence="12 13">
    <name type="scientific">Nocardia otitidiscaviarum</name>
    <dbReference type="NCBI Taxonomy" id="1823"/>
    <lineage>
        <taxon>Bacteria</taxon>
        <taxon>Bacillati</taxon>
        <taxon>Actinomycetota</taxon>
        <taxon>Actinomycetes</taxon>
        <taxon>Mycobacteriales</taxon>
        <taxon>Nocardiaceae</taxon>
        <taxon>Nocardia</taxon>
    </lineage>
</organism>
<evidence type="ECO:0000313" key="13">
    <source>
        <dbReference type="Proteomes" id="UP000255467"/>
    </source>
</evidence>
<dbReference type="AlphaFoldDB" id="A0A378YGG0"/>
<evidence type="ECO:0000256" key="3">
    <source>
        <dbReference type="ARBA" id="ARBA00022741"/>
    </source>
</evidence>
<dbReference type="Gene3D" id="3.30.930.10">
    <property type="entry name" value="Bira Bifunctional Protein, Domain 2"/>
    <property type="match status" value="1"/>
</dbReference>
<evidence type="ECO:0000256" key="10">
    <source>
        <dbReference type="SAM" id="MobiDB-lite"/>
    </source>
</evidence>
<keyword evidence="4 8" id="KW-0067">ATP-binding</keyword>
<dbReference type="CDD" id="cd04322">
    <property type="entry name" value="LysRS_N"/>
    <property type="match status" value="1"/>
</dbReference>
<keyword evidence="8" id="KW-0648">Protein biosynthesis</keyword>
<sequence length="545" mass="60117">MPGERSGGEKNDFRRTIGWCSVSTPNPSSSGTADSAASGQAKAAAARAAVEHDVPEQMRIRQEKRERLLAEGREAYPVVVERTHALAEIRTAYPDLAPDTQTGLMVGIVGRVIFMRNTGKLCFATLQEGDGTKLQAMISLNGVGAESLAAWKADVDLGDFVSVHGEVIASRSGELSVMADSWAMAAKALRPLPVAHKEMNEESRVRQRYVDLIVRPEAREMARTRVAAVRALRNALERRGFLEVETPMLQTLHGGAAARPFVTHSNALDLDLYLRIAPELFLKRCVVGGLEKVFEINRNFRNEGADSTHSPEFAMLETYEAYGTYDDSATMMRELIQEVAQEVYGTQVVTLADGTEYDLSGEWTTVEMYPSLSESIGVEVTPETTVEELLALADRVGLEIPEGKGYGHGKLVEELWEHVYGDKLYAPTFVRDFPVETSPLTRQHRSKHGVTEKWDLYVRGFELATGYSELVDPVIQRERFVDQARLAAAGDDEAMRLDEDFLAAMEHGMPPTTGTGMGIDRLLMALTGLGIRETILFPIVRPSAR</sequence>
<dbReference type="Proteomes" id="UP000255467">
    <property type="component" value="Unassembled WGS sequence"/>
</dbReference>
<dbReference type="InterPro" id="IPR002313">
    <property type="entry name" value="Lys-tRNA-ligase_II"/>
</dbReference>
<evidence type="ECO:0000259" key="11">
    <source>
        <dbReference type="PROSITE" id="PS50862"/>
    </source>
</evidence>
<feature type="compositionally biased region" description="Low complexity" evidence="10">
    <location>
        <begin position="28"/>
        <end position="43"/>
    </location>
</feature>